<dbReference type="EMBL" id="MT142051">
    <property type="protein sequence ID" value="QJA73762.1"/>
    <property type="molecule type" value="Genomic_DNA"/>
</dbReference>
<evidence type="ECO:0000313" key="1">
    <source>
        <dbReference type="EMBL" id="QJA73762.1"/>
    </source>
</evidence>
<evidence type="ECO:0000313" key="2">
    <source>
        <dbReference type="EMBL" id="QJA88442.1"/>
    </source>
</evidence>
<name>A0A6M3JXK9_9ZZZZ</name>
<organism evidence="1">
    <name type="scientific">viral metagenome</name>
    <dbReference type="NCBI Taxonomy" id="1070528"/>
    <lineage>
        <taxon>unclassified sequences</taxon>
        <taxon>metagenomes</taxon>
        <taxon>organismal metagenomes</taxon>
    </lineage>
</organism>
<reference evidence="1" key="1">
    <citation type="submission" date="2020-03" db="EMBL/GenBank/DDBJ databases">
        <title>The deep terrestrial virosphere.</title>
        <authorList>
            <person name="Holmfeldt K."/>
            <person name="Nilsson E."/>
            <person name="Simone D."/>
            <person name="Lopez-Fernandez M."/>
            <person name="Wu X."/>
            <person name="de Brujin I."/>
            <person name="Lundin D."/>
            <person name="Andersson A."/>
            <person name="Bertilsson S."/>
            <person name="Dopson M."/>
        </authorList>
    </citation>
    <scope>NUCLEOTIDE SEQUENCE</scope>
    <source>
        <strain evidence="1">MM415A02254</strain>
        <strain evidence="2">MM415B02764</strain>
    </source>
</reference>
<protein>
    <submittedName>
        <fullName evidence="1">Uncharacterized protein</fullName>
    </submittedName>
</protein>
<accession>A0A6M3JXK9</accession>
<dbReference type="EMBL" id="MT142778">
    <property type="protein sequence ID" value="QJA88442.1"/>
    <property type="molecule type" value="Genomic_DNA"/>
</dbReference>
<sequence length="58" mass="6601">MPPIGRCPACEKQTVMAIGGIHYGYLLFCLNEKCGWEFAHNWEKHGNAPYRAVFEVSE</sequence>
<proteinExistence type="predicted"/>
<gene>
    <name evidence="1" type="ORF">MM415A02254_0005</name>
    <name evidence="2" type="ORF">MM415B02764_0009</name>
</gene>
<dbReference type="AlphaFoldDB" id="A0A6M3JXK9"/>